<dbReference type="SUPFAM" id="SSF47384">
    <property type="entry name" value="Homodimeric domain of signal transducing histidine kinase"/>
    <property type="match status" value="1"/>
</dbReference>
<evidence type="ECO:0000313" key="9">
    <source>
        <dbReference type="EMBL" id="ACS93596.1"/>
    </source>
</evidence>
<dbReference type="PANTHER" id="PTHR43304">
    <property type="entry name" value="PHYTOCHROME-LIKE PROTEIN CPH1"/>
    <property type="match status" value="1"/>
</dbReference>
<dbReference type="GO" id="GO:0000155">
    <property type="term" value="F:phosphorelay sensor kinase activity"/>
    <property type="evidence" value="ECO:0007669"/>
    <property type="project" value="InterPro"/>
</dbReference>
<evidence type="ECO:0000313" key="10">
    <source>
        <dbReference type="Proteomes" id="UP000009080"/>
    </source>
</evidence>
<dbReference type="Proteomes" id="UP000009080">
    <property type="component" value="Chromosome"/>
</dbReference>
<organism evidence="9 10">
    <name type="scientific">Teredinibacter turnerae (strain ATCC 39867 / T7901)</name>
    <dbReference type="NCBI Taxonomy" id="377629"/>
    <lineage>
        <taxon>Bacteria</taxon>
        <taxon>Pseudomonadati</taxon>
        <taxon>Pseudomonadota</taxon>
        <taxon>Gammaproteobacteria</taxon>
        <taxon>Cellvibrionales</taxon>
        <taxon>Cellvibrionaceae</taxon>
        <taxon>Teredinibacter</taxon>
    </lineage>
</organism>
<dbReference type="InterPro" id="IPR003594">
    <property type="entry name" value="HATPase_dom"/>
</dbReference>
<dbReference type="InterPro" id="IPR004358">
    <property type="entry name" value="Sig_transdc_His_kin-like_C"/>
</dbReference>
<dbReference type="InterPro" id="IPR001610">
    <property type="entry name" value="PAC"/>
</dbReference>
<dbReference type="SUPFAM" id="SSF55785">
    <property type="entry name" value="PYP-like sensor domain (PAS domain)"/>
    <property type="match status" value="3"/>
</dbReference>
<dbReference type="STRING" id="377629.TERTU_4272"/>
<dbReference type="KEGG" id="ttu:TERTU_4272"/>
<dbReference type="InterPro" id="IPR005467">
    <property type="entry name" value="His_kinase_dom"/>
</dbReference>
<evidence type="ECO:0000256" key="1">
    <source>
        <dbReference type="ARBA" id="ARBA00000085"/>
    </source>
</evidence>
<dbReference type="Gene3D" id="3.30.565.10">
    <property type="entry name" value="Histidine kinase-like ATPase, C-terminal domain"/>
    <property type="match status" value="1"/>
</dbReference>
<evidence type="ECO:0000259" key="7">
    <source>
        <dbReference type="PROSITE" id="PS50109"/>
    </source>
</evidence>
<dbReference type="InterPro" id="IPR036097">
    <property type="entry name" value="HisK_dim/P_sf"/>
</dbReference>
<evidence type="ECO:0000256" key="2">
    <source>
        <dbReference type="ARBA" id="ARBA00012438"/>
    </source>
</evidence>
<dbReference type="SMART" id="SM00086">
    <property type="entry name" value="PAC"/>
    <property type="match status" value="2"/>
</dbReference>
<feature type="domain" description="PAC" evidence="8">
    <location>
        <begin position="219"/>
        <end position="272"/>
    </location>
</feature>
<reference evidence="9 10" key="1">
    <citation type="journal article" date="2009" name="PLoS ONE">
        <title>The complete genome of Teredinibacter turnerae T7901: an intracellular endosymbiont of marine wood-boring bivalves (shipworms).</title>
        <authorList>
            <person name="Yang J.C."/>
            <person name="Madupu R."/>
            <person name="Durkin A.S."/>
            <person name="Ekborg N.A."/>
            <person name="Pedamallu C.S."/>
            <person name="Hostetler J.B."/>
            <person name="Radune D."/>
            <person name="Toms B.S."/>
            <person name="Henrissat B."/>
            <person name="Coutinho P.M."/>
            <person name="Schwarz S."/>
            <person name="Field L."/>
            <person name="Trindade-Silva A.E."/>
            <person name="Soares C.A.G."/>
            <person name="Elshahawi S."/>
            <person name="Hanora A."/>
            <person name="Schmidt E.W."/>
            <person name="Haygood M.G."/>
            <person name="Posfai J."/>
            <person name="Benner J."/>
            <person name="Madinger C."/>
            <person name="Nove J."/>
            <person name="Anton B."/>
            <person name="Chaudhary K."/>
            <person name="Foster J."/>
            <person name="Holman A."/>
            <person name="Kumar S."/>
            <person name="Lessard P.A."/>
            <person name="Luyten Y.A."/>
            <person name="Slatko B."/>
            <person name="Wood N."/>
            <person name="Wu B."/>
            <person name="Teplitski M."/>
            <person name="Mougous J.D."/>
            <person name="Ward N."/>
            <person name="Eisen J.A."/>
            <person name="Badger J.H."/>
            <person name="Distel D.L."/>
        </authorList>
    </citation>
    <scope>NUCLEOTIDE SEQUENCE [LARGE SCALE GENOMIC DNA]</scope>
    <source>
        <strain evidence="10">ATCC 39867 / T7901</strain>
    </source>
</reference>
<dbReference type="NCBIfam" id="TIGR00229">
    <property type="entry name" value="sensory_box"/>
    <property type="match status" value="1"/>
</dbReference>
<dbReference type="Gene3D" id="1.10.287.130">
    <property type="match status" value="1"/>
</dbReference>
<dbReference type="CDD" id="cd00130">
    <property type="entry name" value="PAS"/>
    <property type="match status" value="1"/>
</dbReference>
<protein>
    <recommendedName>
        <fullName evidence="2">histidine kinase</fullName>
        <ecNumber evidence="2">2.7.13.3</ecNumber>
    </recommendedName>
</protein>
<dbReference type="PROSITE" id="PS50109">
    <property type="entry name" value="HIS_KIN"/>
    <property type="match status" value="1"/>
</dbReference>
<keyword evidence="10" id="KW-1185">Reference proteome</keyword>
<keyword evidence="5 9" id="KW-0418">Kinase</keyword>
<accession>C6AR52</accession>
<dbReference type="Pfam" id="PF00512">
    <property type="entry name" value="HisKA"/>
    <property type="match status" value="1"/>
</dbReference>
<dbReference type="InterPro" id="IPR000014">
    <property type="entry name" value="PAS"/>
</dbReference>
<dbReference type="SUPFAM" id="SSF55874">
    <property type="entry name" value="ATPase domain of HSP90 chaperone/DNA topoisomerase II/histidine kinase"/>
    <property type="match status" value="1"/>
</dbReference>
<evidence type="ECO:0000256" key="5">
    <source>
        <dbReference type="ARBA" id="ARBA00022777"/>
    </source>
</evidence>
<dbReference type="PANTHER" id="PTHR43304:SF1">
    <property type="entry name" value="PAC DOMAIN-CONTAINING PROTEIN"/>
    <property type="match status" value="1"/>
</dbReference>
<name>C6AR52_TERTT</name>
<keyword evidence="6" id="KW-0175">Coiled coil</keyword>
<evidence type="ECO:0000256" key="3">
    <source>
        <dbReference type="ARBA" id="ARBA00022553"/>
    </source>
</evidence>
<dbReference type="EMBL" id="CP001614">
    <property type="protein sequence ID" value="ACS93596.1"/>
    <property type="molecule type" value="Genomic_DNA"/>
</dbReference>
<dbReference type="OrthoDB" id="9808408at2"/>
<gene>
    <name evidence="9" type="ordered locus">TERTU_4272</name>
</gene>
<evidence type="ECO:0000259" key="8">
    <source>
        <dbReference type="PROSITE" id="PS50113"/>
    </source>
</evidence>
<evidence type="ECO:0000256" key="6">
    <source>
        <dbReference type="SAM" id="Coils"/>
    </source>
</evidence>
<dbReference type="PRINTS" id="PR00344">
    <property type="entry name" value="BCTRLSENSOR"/>
</dbReference>
<dbReference type="Gene3D" id="3.30.450.20">
    <property type="entry name" value="PAS domain"/>
    <property type="match status" value="3"/>
</dbReference>
<keyword evidence="4" id="KW-0808">Transferase</keyword>
<dbReference type="InterPro" id="IPR003661">
    <property type="entry name" value="HisK_dim/P_dom"/>
</dbReference>
<evidence type="ECO:0000256" key="4">
    <source>
        <dbReference type="ARBA" id="ARBA00022679"/>
    </source>
</evidence>
<dbReference type="SMART" id="SM00388">
    <property type="entry name" value="HisKA"/>
    <property type="match status" value="1"/>
</dbReference>
<dbReference type="Pfam" id="PF08447">
    <property type="entry name" value="PAS_3"/>
    <property type="match status" value="2"/>
</dbReference>
<dbReference type="HOGENOM" id="CLU_438651_0_0_6"/>
<dbReference type="AlphaFoldDB" id="C6AR52"/>
<dbReference type="SMART" id="SM00091">
    <property type="entry name" value="PAS"/>
    <property type="match status" value="3"/>
</dbReference>
<dbReference type="InterPro" id="IPR052162">
    <property type="entry name" value="Sensor_kinase/Photoreceptor"/>
</dbReference>
<feature type="domain" description="Histidine kinase" evidence="7">
    <location>
        <begin position="403"/>
        <end position="618"/>
    </location>
</feature>
<dbReference type="eggNOG" id="COG4251">
    <property type="taxonomic scope" value="Bacteria"/>
</dbReference>
<dbReference type="CDD" id="cd00082">
    <property type="entry name" value="HisKA"/>
    <property type="match status" value="1"/>
</dbReference>
<keyword evidence="3" id="KW-0597">Phosphoprotein</keyword>
<dbReference type="EC" id="2.7.13.3" evidence="2"/>
<dbReference type="Pfam" id="PF02518">
    <property type="entry name" value="HATPase_c"/>
    <property type="match status" value="1"/>
</dbReference>
<proteinExistence type="predicted"/>
<dbReference type="RefSeq" id="WP_015820990.1">
    <property type="nucleotide sequence ID" value="NC_012997.1"/>
</dbReference>
<dbReference type="InterPro" id="IPR000700">
    <property type="entry name" value="PAS-assoc_C"/>
</dbReference>
<dbReference type="InterPro" id="IPR013655">
    <property type="entry name" value="PAS_fold_3"/>
</dbReference>
<sequence length="623" mass="71700">MDALIKSLKEQSLDPFLYLALLDESAELGFWSFQVANSQVTWSSSVYRLHDQTREDFTLSYASMLDLYPPEDASRFANTLESSLIHKNDFVIDVRIRGAHAKPLHLRLKAKCQQNDHGEVIALVGLVQMASQRLTFPFDATQSYDFQTYLDTSSDGFWDWYIQEDYEYMSPRFWEILGFDAHEKPHKPSAWQDLIFPDDLNIALNNFHQHIETRGEHPFDQEVRYRHKYGSTVHIICRGRVVEWDSAGNPIRMVGTHTDVTQLRENQEKLEEALRFQKLLLAANSDLIFVKDENFKIVMGNDAFVNFFPESMRDKIIGHTTLESFPDNQVDGFLFQDKIAFETGYSETVESARDRIMLTRKKRFTTDDNKNYLLGVSSDITEIKQTETELKQANEELEEFAYRTSHDLRSPLVSSIKLLEITKKTIDKGEIEKAEKYLSLVRESLVKLEALVTDILRLTRLRHTTSEITLTDLPQLVSSMLKQMSHLDGYNKMEILLDLAINSPVYLDKSNLNLVLENLISNAIKYSDPNAHSPYLAIDAKIESNNLAIRVRDNGIGFPESAKSKLFGMFKRFHPQISFGAGLGLYMVKKSIAKMNGKITLVSSYDETIFELMVPLHKENRKE</sequence>
<dbReference type="InterPro" id="IPR035965">
    <property type="entry name" value="PAS-like_dom_sf"/>
</dbReference>
<feature type="coiled-coil region" evidence="6">
    <location>
        <begin position="376"/>
        <end position="403"/>
    </location>
</feature>
<dbReference type="InterPro" id="IPR036890">
    <property type="entry name" value="HATPase_C_sf"/>
</dbReference>
<dbReference type="PROSITE" id="PS50113">
    <property type="entry name" value="PAC"/>
    <property type="match status" value="1"/>
</dbReference>
<comment type="catalytic activity">
    <reaction evidence="1">
        <text>ATP + protein L-histidine = ADP + protein N-phospho-L-histidine.</text>
        <dbReference type="EC" id="2.7.13.3"/>
    </reaction>
</comment>
<dbReference type="SMART" id="SM00387">
    <property type="entry name" value="HATPase_c"/>
    <property type="match status" value="1"/>
</dbReference>